<gene>
    <name evidence="8" type="ORF">TRUGW13939_11750</name>
</gene>
<feature type="compositionally biased region" description="Basic and acidic residues" evidence="6">
    <location>
        <begin position="362"/>
        <end position="377"/>
    </location>
</feature>
<evidence type="ECO:0000313" key="9">
    <source>
        <dbReference type="Proteomes" id="UP000509510"/>
    </source>
</evidence>
<dbReference type="Pfam" id="PF16508">
    <property type="entry name" value="NIBRIN_BRCT_II"/>
    <property type="match status" value="1"/>
</dbReference>
<dbReference type="PROSITE" id="PS50006">
    <property type="entry name" value="FHA_DOMAIN"/>
    <property type="match status" value="1"/>
</dbReference>
<comment type="subcellular location">
    <subcellularLocation>
        <location evidence="1">Nucleus</location>
    </subcellularLocation>
</comment>
<feature type="compositionally biased region" description="Basic and acidic residues" evidence="6">
    <location>
        <begin position="432"/>
        <end position="462"/>
    </location>
</feature>
<feature type="domain" description="FHA" evidence="7">
    <location>
        <begin position="24"/>
        <end position="87"/>
    </location>
</feature>
<proteinExistence type="inferred from homology"/>
<evidence type="ECO:0000256" key="2">
    <source>
        <dbReference type="ARBA" id="ARBA00022763"/>
    </source>
</evidence>
<name>A0A7H8RGA4_TALRU</name>
<keyword evidence="4" id="KW-0539">Nucleus</keyword>
<dbReference type="SUPFAM" id="SSF49879">
    <property type="entry name" value="SMAD/FHA domain"/>
    <property type="match status" value="1"/>
</dbReference>
<dbReference type="InterPro" id="IPR040227">
    <property type="entry name" value="Nibrin-rel"/>
</dbReference>
<evidence type="ECO:0000256" key="5">
    <source>
        <dbReference type="ARBA" id="ARBA00044757"/>
    </source>
</evidence>
<dbReference type="Gene3D" id="2.60.200.20">
    <property type="match status" value="1"/>
</dbReference>
<dbReference type="AlphaFoldDB" id="A0A7H8RGA4"/>
<feature type="region of interest" description="Disordered" evidence="6">
    <location>
        <begin position="361"/>
        <end position="540"/>
    </location>
</feature>
<evidence type="ECO:0000313" key="8">
    <source>
        <dbReference type="EMBL" id="QKX64575.1"/>
    </source>
</evidence>
<dbReference type="GeneID" id="55999227"/>
<keyword evidence="2" id="KW-0227">DNA damage</keyword>
<dbReference type="SMART" id="SM00240">
    <property type="entry name" value="FHA"/>
    <property type="match status" value="1"/>
</dbReference>
<feature type="compositionally biased region" description="Basic and acidic residues" evidence="6">
    <location>
        <begin position="495"/>
        <end position="519"/>
    </location>
</feature>
<protein>
    <recommendedName>
        <fullName evidence="7">FHA domain-containing protein</fullName>
    </recommendedName>
</protein>
<dbReference type="Proteomes" id="UP000509510">
    <property type="component" value="Chromosome VI"/>
</dbReference>
<dbReference type="FunFam" id="2.60.200.20:FF:000082">
    <property type="entry name" value="DNA damage response protein RcaA"/>
    <property type="match status" value="1"/>
</dbReference>
<feature type="compositionally biased region" description="Low complexity" evidence="6">
    <location>
        <begin position="649"/>
        <end position="660"/>
    </location>
</feature>
<keyword evidence="3" id="KW-0234">DNA repair</keyword>
<evidence type="ECO:0000256" key="1">
    <source>
        <dbReference type="ARBA" id="ARBA00004123"/>
    </source>
</evidence>
<evidence type="ECO:0000256" key="4">
    <source>
        <dbReference type="ARBA" id="ARBA00023242"/>
    </source>
</evidence>
<feature type="compositionally biased region" description="Polar residues" evidence="6">
    <location>
        <begin position="687"/>
        <end position="704"/>
    </location>
</feature>
<dbReference type="EMBL" id="CP055903">
    <property type="protein sequence ID" value="QKX64575.1"/>
    <property type="molecule type" value="Genomic_DNA"/>
</dbReference>
<dbReference type="InterPro" id="IPR008984">
    <property type="entry name" value="SMAD_FHA_dom_sf"/>
</dbReference>
<dbReference type="InterPro" id="IPR043014">
    <property type="entry name" value="Nibrin_BRCT2_sf"/>
</dbReference>
<feature type="region of interest" description="Disordered" evidence="6">
    <location>
        <begin position="634"/>
        <end position="735"/>
    </location>
</feature>
<feature type="compositionally biased region" description="Basic and acidic residues" evidence="6">
    <location>
        <begin position="708"/>
        <end position="718"/>
    </location>
</feature>
<feature type="compositionally biased region" description="Polar residues" evidence="6">
    <location>
        <begin position="386"/>
        <end position="398"/>
    </location>
</feature>
<dbReference type="PANTHER" id="PTHR12162:SF0">
    <property type="entry name" value="NIBRIN"/>
    <property type="match status" value="1"/>
</dbReference>
<dbReference type="Pfam" id="PF00498">
    <property type="entry name" value="FHA"/>
    <property type="match status" value="1"/>
</dbReference>
<dbReference type="GO" id="GO:0000724">
    <property type="term" value="P:double-strand break repair via homologous recombination"/>
    <property type="evidence" value="ECO:0007669"/>
    <property type="project" value="TreeGrafter"/>
</dbReference>
<comment type="similarity">
    <text evidence="5">Belongs to the Nibrin family.</text>
</comment>
<evidence type="ECO:0000259" key="7">
    <source>
        <dbReference type="PROSITE" id="PS50006"/>
    </source>
</evidence>
<organism evidence="8 9">
    <name type="scientific">Talaromyces rugulosus</name>
    <name type="common">Penicillium rugulosum</name>
    <dbReference type="NCBI Taxonomy" id="121627"/>
    <lineage>
        <taxon>Eukaryota</taxon>
        <taxon>Fungi</taxon>
        <taxon>Dikarya</taxon>
        <taxon>Ascomycota</taxon>
        <taxon>Pezizomycotina</taxon>
        <taxon>Eurotiomycetes</taxon>
        <taxon>Eurotiomycetidae</taxon>
        <taxon>Eurotiales</taxon>
        <taxon>Trichocomaceae</taxon>
        <taxon>Talaromyces</taxon>
        <taxon>Talaromyces sect. Islandici</taxon>
    </lineage>
</organism>
<reference evidence="9" key="1">
    <citation type="submission" date="2020-06" db="EMBL/GenBank/DDBJ databases">
        <title>A chromosome-scale genome assembly of Talaromyces rugulosus W13939.</title>
        <authorList>
            <person name="Wang B."/>
            <person name="Guo L."/>
            <person name="Ye K."/>
            <person name="Wang L."/>
        </authorList>
    </citation>
    <scope>NUCLEOTIDE SEQUENCE [LARGE SCALE GENOMIC DNA]</scope>
    <source>
        <strain evidence="9">W13939</strain>
    </source>
</reference>
<dbReference type="OrthoDB" id="552194at2759"/>
<dbReference type="GO" id="GO:0003684">
    <property type="term" value="F:damaged DNA binding"/>
    <property type="evidence" value="ECO:0007669"/>
    <property type="project" value="TreeGrafter"/>
</dbReference>
<dbReference type="GO" id="GO:0007095">
    <property type="term" value="P:mitotic G2 DNA damage checkpoint signaling"/>
    <property type="evidence" value="ECO:0007669"/>
    <property type="project" value="InterPro"/>
</dbReference>
<sequence length="735" mass="82546">MWILESDGDLLGGKRVWLKPGKKYLFGRIKQAGVRHVIQDVSISRKHLVVEVSPVQSGDGAHVHKKSILTVADQGSKCGTTIDGLQIRGSSKVLTEDEHTLQLGRYPPALRIRWQPTVLSFSFSSKELKAKDPLGPARSRLEELDIKTIIPFVEKTTHVIQNKRNTAKGLQSLINGRYIVQDSYLDALVYAATPGDLETLESLSPLEVDFDANWPDANLHLPPAGKEPVQRPAESFAPNPSRVHVFEGYTFVFCDAGQFDNLSPPINNGHGKALFYQVDNGQTTADELLQFMRNAAGEKDACSTSNSDGGVVLVRFRAKGYEDWSIQLGNDVALMMDRRVIEQSEFLDAILSNDAASLCRSLPRDDSMTSREAQPKTDRRRRTSVRELSSNIDVTPTQVEDIVQSEPSQAETQTEAKRAKRSQSRPFVSRVKQFDDGFDMKDIPIHHSEPGDVDDSTHESVHQTKPQSPPEQPVEEDDGMSGLLPGANAMKRRRAEMGTRSHRDAVQVEDAPKPKRQKVDVLAAARRRREQEEEAAALKQKHEDDLNAQANVDGVAIEEMKNLVIVEEFQVPIRPREETTAEETDRWDERWNGRKNFKKFRKRGEPGAARSRIQAVIVPLDEVKRKDYGIGDHYWANNEREESPDPIFRRTSQQQQSTRRSISRAESQASLAVSEEAPTSLPAPSARSETPRISASTTQKSQRTSQKRTRDARSKGAGEDGSDEEELRFKFRRRR</sequence>
<dbReference type="RefSeq" id="XP_035350748.1">
    <property type="nucleotide sequence ID" value="XM_035494855.1"/>
</dbReference>
<keyword evidence="9" id="KW-1185">Reference proteome</keyword>
<accession>A0A7H8RGA4</accession>
<dbReference type="GO" id="GO:0030870">
    <property type="term" value="C:Mre11 complex"/>
    <property type="evidence" value="ECO:0007669"/>
    <property type="project" value="InterPro"/>
</dbReference>
<evidence type="ECO:0000256" key="3">
    <source>
        <dbReference type="ARBA" id="ARBA00023204"/>
    </source>
</evidence>
<dbReference type="Gene3D" id="3.40.50.10980">
    <property type="entry name" value="Nibrin, BRCT2 domain"/>
    <property type="match status" value="1"/>
</dbReference>
<dbReference type="InterPro" id="IPR000253">
    <property type="entry name" value="FHA_dom"/>
</dbReference>
<dbReference type="PANTHER" id="PTHR12162">
    <property type="entry name" value="NIBRIN-RELATED"/>
    <property type="match status" value="1"/>
</dbReference>
<dbReference type="InterPro" id="IPR032429">
    <property type="entry name" value="Nibrin_BRCT2"/>
</dbReference>
<evidence type="ECO:0000256" key="6">
    <source>
        <dbReference type="SAM" id="MobiDB-lite"/>
    </source>
</evidence>
<dbReference type="KEGG" id="trg:TRUGW13939_11750"/>